<keyword evidence="1" id="KW-0812">Transmembrane</keyword>
<comment type="caution">
    <text evidence="2">The sequence shown here is derived from an EMBL/GenBank/DDBJ whole genome shotgun (WGS) entry which is preliminary data.</text>
</comment>
<name>A0ABV0KMN9_9CYAN</name>
<accession>A0ABV0KMN9</accession>
<keyword evidence="1" id="KW-1133">Transmembrane helix</keyword>
<dbReference type="EMBL" id="JAMPLM010000012">
    <property type="protein sequence ID" value="MEP1059655.1"/>
    <property type="molecule type" value="Genomic_DNA"/>
</dbReference>
<keyword evidence="1" id="KW-0472">Membrane</keyword>
<dbReference type="Proteomes" id="UP001476950">
    <property type="component" value="Unassembled WGS sequence"/>
</dbReference>
<protein>
    <submittedName>
        <fullName evidence="2">Uncharacterized protein</fullName>
    </submittedName>
</protein>
<evidence type="ECO:0000313" key="2">
    <source>
        <dbReference type="EMBL" id="MEP1059655.1"/>
    </source>
</evidence>
<evidence type="ECO:0000256" key="1">
    <source>
        <dbReference type="SAM" id="Phobius"/>
    </source>
</evidence>
<reference evidence="2 3" key="1">
    <citation type="submission" date="2022-04" db="EMBL/GenBank/DDBJ databases">
        <title>Positive selection, recombination, and allopatry shape intraspecific diversity of widespread and dominant cyanobacteria.</title>
        <authorList>
            <person name="Wei J."/>
            <person name="Shu W."/>
            <person name="Hu C."/>
        </authorList>
    </citation>
    <scope>NUCLEOTIDE SEQUENCE [LARGE SCALE GENOMIC DNA]</scope>
    <source>
        <strain evidence="2 3">AS-A4</strain>
    </source>
</reference>
<proteinExistence type="predicted"/>
<evidence type="ECO:0000313" key="3">
    <source>
        <dbReference type="Proteomes" id="UP001476950"/>
    </source>
</evidence>
<dbReference type="RefSeq" id="WP_190452090.1">
    <property type="nucleotide sequence ID" value="NZ_JAMPLM010000012.1"/>
</dbReference>
<feature type="transmembrane region" description="Helical" evidence="1">
    <location>
        <begin position="21"/>
        <end position="39"/>
    </location>
</feature>
<keyword evidence="3" id="KW-1185">Reference proteome</keyword>
<gene>
    <name evidence="2" type="ORF">NDI38_14520</name>
</gene>
<feature type="transmembrane region" description="Helical" evidence="1">
    <location>
        <begin position="45"/>
        <end position="64"/>
    </location>
</feature>
<sequence>MHSSPQADSSRPGRGCVPATAIIWGCSTGMLAINLLLSTSAQSEMAIAIAIVAGAAMSTMTVWLSTRNAVVPQAEVKDES</sequence>
<organism evidence="2 3">
    <name type="scientific">Stenomitos frigidus AS-A4</name>
    <dbReference type="NCBI Taxonomy" id="2933935"/>
    <lineage>
        <taxon>Bacteria</taxon>
        <taxon>Bacillati</taxon>
        <taxon>Cyanobacteriota</taxon>
        <taxon>Cyanophyceae</taxon>
        <taxon>Leptolyngbyales</taxon>
        <taxon>Leptolyngbyaceae</taxon>
        <taxon>Stenomitos</taxon>
    </lineage>
</organism>